<feature type="region of interest" description="Disordered" evidence="1">
    <location>
        <begin position="644"/>
        <end position="671"/>
    </location>
</feature>
<keyword evidence="3" id="KW-1185">Reference proteome</keyword>
<protein>
    <submittedName>
        <fullName evidence="2">Uncharacterized protein</fullName>
    </submittedName>
</protein>
<accession>A0ABY7EMP9</accession>
<feature type="region of interest" description="Disordered" evidence="1">
    <location>
        <begin position="552"/>
        <end position="584"/>
    </location>
</feature>
<dbReference type="Proteomes" id="UP001164746">
    <property type="component" value="Chromosome 7"/>
</dbReference>
<proteinExistence type="predicted"/>
<organism evidence="2 3">
    <name type="scientific">Mya arenaria</name>
    <name type="common">Soft-shell clam</name>
    <dbReference type="NCBI Taxonomy" id="6604"/>
    <lineage>
        <taxon>Eukaryota</taxon>
        <taxon>Metazoa</taxon>
        <taxon>Spiralia</taxon>
        <taxon>Lophotrochozoa</taxon>
        <taxon>Mollusca</taxon>
        <taxon>Bivalvia</taxon>
        <taxon>Autobranchia</taxon>
        <taxon>Heteroconchia</taxon>
        <taxon>Euheterodonta</taxon>
        <taxon>Imparidentia</taxon>
        <taxon>Neoheterodontei</taxon>
        <taxon>Myida</taxon>
        <taxon>Myoidea</taxon>
        <taxon>Myidae</taxon>
        <taxon>Mya</taxon>
    </lineage>
</organism>
<feature type="region of interest" description="Disordered" evidence="1">
    <location>
        <begin position="459"/>
        <end position="507"/>
    </location>
</feature>
<gene>
    <name evidence="2" type="ORF">MAR_036346</name>
</gene>
<feature type="compositionally biased region" description="Basic and acidic residues" evidence="1">
    <location>
        <begin position="662"/>
        <end position="671"/>
    </location>
</feature>
<dbReference type="EMBL" id="CP111018">
    <property type="protein sequence ID" value="WAR11270.1"/>
    <property type="molecule type" value="Genomic_DNA"/>
</dbReference>
<evidence type="ECO:0000256" key="1">
    <source>
        <dbReference type="SAM" id="MobiDB-lite"/>
    </source>
</evidence>
<reference evidence="2" key="1">
    <citation type="submission" date="2022-11" db="EMBL/GenBank/DDBJ databases">
        <title>Centuries of genome instability and evolution in soft-shell clam transmissible cancer (bioRxiv).</title>
        <authorList>
            <person name="Hart S.F.M."/>
            <person name="Yonemitsu M.A."/>
            <person name="Giersch R.M."/>
            <person name="Beal B.F."/>
            <person name="Arriagada G."/>
            <person name="Davis B.W."/>
            <person name="Ostrander E.A."/>
            <person name="Goff S.P."/>
            <person name="Metzger M.J."/>
        </authorList>
    </citation>
    <scope>NUCLEOTIDE SEQUENCE</scope>
    <source>
        <strain evidence="2">MELC-2E11</strain>
        <tissue evidence="2">Siphon/mantle</tissue>
    </source>
</reference>
<name>A0ABY7EMP9_MYAAR</name>
<evidence type="ECO:0000313" key="3">
    <source>
        <dbReference type="Proteomes" id="UP001164746"/>
    </source>
</evidence>
<sequence>MACSEEDEAQCYAKLMQLQKPAGNTLKALLEYEIKKKRLSIDQVLLSHKKKILRKVEHSAKDLLFPKGKQQTNVDKWDISLFCYILRTCCMLQPTQDNDVNDVRTTRNYIAHSPKPCVSNADYAMHANVFKTFITNTLNHINDQDLKAEINEQVQEAERPVGKQVIEAYTICHKSNSSVVDDVKEHLDKHHAVVLDKFEDLEKLINTLPKESQAKLEPPNLASFKLLIKNCSPDEEEKISQVLVRIFGEHLGKKFSTLPEETCEGLKHIVGQICKELQKMVDLTEAKYGCVCITIRFYDFVSYMDFLDKSVNGKLTEIALPLQNALRCCFEIEDLQVEFVMNDEHGVLEECVLLIDENDTPAPVTEVPDILMSTFCTVLDKQSDLSISKNDAEKYGQVLKDAIEIFTAGSMIQSEKEQDQSPPGEAEVNIRSTKQSAESEKEALLLKGKGQEQFRAAGAERELNLKRQSAKTNEESISTTGTGHFQSPALEKGGAAEGHFKQESTENVDEDLLSKDFKNLPVIDLDPSSLGKAKYIRVTNQYEESETLLQKSNGSMIQSEKEQDQSPPGEAEVNIRSTKQSTESEKEALLLKDFKNLPVIDLDPSSLGKAKYIRVTNQYEERTDQYLPLPVEAEKDKHYHVASSMIQSEKEQDQSPPGEVEVDIRSTKQSVESEKGALLLKEYFQIEDSPARDESRLYAKKRAPS</sequence>
<feature type="region of interest" description="Disordered" evidence="1">
    <location>
        <begin position="413"/>
        <end position="441"/>
    </location>
</feature>
<evidence type="ECO:0000313" key="2">
    <source>
        <dbReference type="EMBL" id="WAR11270.1"/>
    </source>
</evidence>
<feature type="compositionally biased region" description="Polar residues" evidence="1">
    <location>
        <begin position="466"/>
        <end position="485"/>
    </location>
</feature>